<gene>
    <name evidence="1" type="ORF">GCM10011396_01080</name>
</gene>
<evidence type="ECO:0000313" key="2">
    <source>
        <dbReference type="Proteomes" id="UP000637423"/>
    </source>
</evidence>
<comment type="caution">
    <text evidence="1">The sequence shown here is derived from an EMBL/GenBank/DDBJ whole genome shotgun (WGS) entry which is preliminary data.</text>
</comment>
<dbReference type="AlphaFoldDB" id="A0A916XB84"/>
<proteinExistence type="predicted"/>
<evidence type="ECO:0000313" key="1">
    <source>
        <dbReference type="EMBL" id="GGC58053.1"/>
    </source>
</evidence>
<reference evidence="1" key="1">
    <citation type="journal article" date="2014" name="Int. J. Syst. Evol. Microbiol.">
        <title>Complete genome sequence of Corynebacterium casei LMG S-19264T (=DSM 44701T), isolated from a smear-ripened cheese.</title>
        <authorList>
            <consortium name="US DOE Joint Genome Institute (JGI-PGF)"/>
            <person name="Walter F."/>
            <person name="Albersmeier A."/>
            <person name="Kalinowski J."/>
            <person name="Ruckert C."/>
        </authorList>
    </citation>
    <scope>NUCLEOTIDE SEQUENCE</scope>
    <source>
        <strain evidence="1">CGMCC 1.10998</strain>
    </source>
</reference>
<keyword evidence="2" id="KW-1185">Reference proteome</keyword>
<protein>
    <submittedName>
        <fullName evidence="1">Uncharacterized protein</fullName>
    </submittedName>
</protein>
<dbReference type="EMBL" id="BMED01000001">
    <property type="protein sequence ID" value="GGC58053.1"/>
    <property type="molecule type" value="Genomic_DNA"/>
</dbReference>
<dbReference type="Proteomes" id="UP000637423">
    <property type="component" value="Unassembled WGS sequence"/>
</dbReference>
<name>A0A916XB84_9BURK</name>
<reference evidence="1" key="2">
    <citation type="submission" date="2020-09" db="EMBL/GenBank/DDBJ databases">
        <authorList>
            <person name="Sun Q."/>
            <person name="Zhou Y."/>
        </authorList>
    </citation>
    <scope>NUCLEOTIDE SEQUENCE</scope>
    <source>
        <strain evidence="1">CGMCC 1.10998</strain>
    </source>
</reference>
<dbReference type="RefSeq" id="WP_188564054.1">
    <property type="nucleotide sequence ID" value="NZ_BMED01000001.1"/>
</dbReference>
<sequence>MSEVTIKIGITDQMVNLTRVPCVGEIISIKRKDNERLMHLRIDNVMHMADAIPEYIAPGTASGQAEELIPYHAIVHVTELRA</sequence>
<organism evidence="1 2">
    <name type="scientific">Undibacterium terreum</name>
    <dbReference type="NCBI Taxonomy" id="1224302"/>
    <lineage>
        <taxon>Bacteria</taxon>
        <taxon>Pseudomonadati</taxon>
        <taxon>Pseudomonadota</taxon>
        <taxon>Betaproteobacteria</taxon>
        <taxon>Burkholderiales</taxon>
        <taxon>Oxalobacteraceae</taxon>
        <taxon>Undibacterium</taxon>
    </lineage>
</organism>
<accession>A0A916XB84</accession>